<accession>A0A5B7HM85</accession>
<dbReference type="AlphaFoldDB" id="A0A5B7HM85"/>
<name>A0A5B7HM85_PORTR</name>
<evidence type="ECO:0000313" key="1">
    <source>
        <dbReference type="EMBL" id="MPC71046.1"/>
    </source>
</evidence>
<comment type="caution">
    <text evidence="1">The sequence shown here is derived from an EMBL/GenBank/DDBJ whole genome shotgun (WGS) entry which is preliminary data.</text>
</comment>
<proteinExistence type="predicted"/>
<gene>
    <name evidence="1" type="ORF">E2C01_065314</name>
</gene>
<keyword evidence="2" id="KW-1185">Reference proteome</keyword>
<protein>
    <submittedName>
        <fullName evidence="1">Uncharacterized protein</fullName>
    </submittedName>
</protein>
<sequence length="71" mass="7794">MLEAAALCPVFVVQRCPQKARRTAVGFFRVGASVYVPSHLRPHGGQCKRRGTCGLYIMGFFTHDAVLGVEE</sequence>
<evidence type="ECO:0000313" key="2">
    <source>
        <dbReference type="Proteomes" id="UP000324222"/>
    </source>
</evidence>
<reference evidence="1 2" key="1">
    <citation type="submission" date="2019-05" db="EMBL/GenBank/DDBJ databases">
        <title>Another draft genome of Portunus trituberculatus and its Hox gene families provides insights of decapod evolution.</title>
        <authorList>
            <person name="Jeong J.-H."/>
            <person name="Song I."/>
            <person name="Kim S."/>
            <person name="Choi T."/>
            <person name="Kim D."/>
            <person name="Ryu S."/>
            <person name="Kim W."/>
        </authorList>
    </citation>
    <scope>NUCLEOTIDE SEQUENCE [LARGE SCALE GENOMIC DNA]</scope>
    <source>
        <tissue evidence="1">Muscle</tissue>
    </source>
</reference>
<dbReference type="Proteomes" id="UP000324222">
    <property type="component" value="Unassembled WGS sequence"/>
</dbReference>
<organism evidence="1 2">
    <name type="scientific">Portunus trituberculatus</name>
    <name type="common">Swimming crab</name>
    <name type="synonym">Neptunus trituberculatus</name>
    <dbReference type="NCBI Taxonomy" id="210409"/>
    <lineage>
        <taxon>Eukaryota</taxon>
        <taxon>Metazoa</taxon>
        <taxon>Ecdysozoa</taxon>
        <taxon>Arthropoda</taxon>
        <taxon>Crustacea</taxon>
        <taxon>Multicrustacea</taxon>
        <taxon>Malacostraca</taxon>
        <taxon>Eumalacostraca</taxon>
        <taxon>Eucarida</taxon>
        <taxon>Decapoda</taxon>
        <taxon>Pleocyemata</taxon>
        <taxon>Brachyura</taxon>
        <taxon>Eubrachyura</taxon>
        <taxon>Portunoidea</taxon>
        <taxon>Portunidae</taxon>
        <taxon>Portuninae</taxon>
        <taxon>Portunus</taxon>
    </lineage>
</organism>
<dbReference type="EMBL" id="VSRR010032192">
    <property type="protein sequence ID" value="MPC71046.1"/>
    <property type="molecule type" value="Genomic_DNA"/>
</dbReference>